<evidence type="ECO:0000313" key="6">
    <source>
        <dbReference type="EMBL" id="BAY18858.1"/>
    </source>
</evidence>
<feature type="domain" description="HTH tetR-type" evidence="5">
    <location>
        <begin position="6"/>
        <end position="65"/>
    </location>
</feature>
<proteinExistence type="predicted"/>
<dbReference type="InterPro" id="IPR050109">
    <property type="entry name" value="HTH-type_TetR-like_transc_reg"/>
</dbReference>
<evidence type="ECO:0000256" key="3">
    <source>
        <dbReference type="ARBA" id="ARBA00023163"/>
    </source>
</evidence>
<evidence type="ECO:0000256" key="4">
    <source>
        <dbReference type="PROSITE-ProRule" id="PRU00335"/>
    </source>
</evidence>
<dbReference type="SUPFAM" id="SSF46689">
    <property type="entry name" value="Homeodomain-like"/>
    <property type="match status" value="1"/>
</dbReference>
<reference evidence="6 7" key="1">
    <citation type="submission" date="2017-06" db="EMBL/GenBank/DDBJ databases">
        <title>Genome sequencing of cyanobaciteial culture collection at National Institute for Environmental Studies (NIES).</title>
        <authorList>
            <person name="Hirose Y."/>
            <person name="Shimura Y."/>
            <person name="Fujisawa T."/>
            <person name="Nakamura Y."/>
            <person name="Kawachi M."/>
        </authorList>
    </citation>
    <scope>NUCLEOTIDE SEQUENCE [LARGE SCALE GENOMIC DNA]</scope>
    <source>
        <strain evidence="6 7">NIES-21</strain>
    </source>
</reference>
<dbReference type="Gene3D" id="1.10.357.10">
    <property type="entry name" value="Tetracycline Repressor, domain 2"/>
    <property type="match status" value="1"/>
</dbReference>
<dbReference type="PROSITE" id="PS50977">
    <property type="entry name" value="HTH_TETR_2"/>
    <property type="match status" value="1"/>
</dbReference>
<sequence length="209" mass="23711">MARKPKITNQQILEAARKVFLQQGFGGSTIEIAQLAGISEASIFKRFSTKEELFFAAMGLPERPLWMKELENLCGTGNLKENLIQVCLQILEFYSEVLPRFMMLRSRGSAFPEPCNRKEQGLMQDVKVLTSFLEREISLSRLRPVNAKIVAHILVGTLMNYVLSEQKPFSQTSFTTEPVKDFDLEHQPKVVFSFVQSLVEAIWLGIAPI</sequence>
<dbReference type="PANTHER" id="PTHR30055:SF238">
    <property type="entry name" value="MYCOFACTOCIN BIOSYNTHESIS TRANSCRIPTIONAL REGULATOR MFTR-RELATED"/>
    <property type="match status" value="1"/>
</dbReference>
<dbReference type="AlphaFoldDB" id="A0A1Z4GND2"/>
<evidence type="ECO:0000256" key="1">
    <source>
        <dbReference type="ARBA" id="ARBA00023015"/>
    </source>
</evidence>
<dbReference type="OrthoDB" id="9812993at2"/>
<accession>A0A1Z4GND2</accession>
<evidence type="ECO:0000256" key="2">
    <source>
        <dbReference type="ARBA" id="ARBA00023125"/>
    </source>
</evidence>
<dbReference type="GO" id="GO:0003700">
    <property type="term" value="F:DNA-binding transcription factor activity"/>
    <property type="evidence" value="ECO:0007669"/>
    <property type="project" value="TreeGrafter"/>
</dbReference>
<dbReference type="PANTHER" id="PTHR30055">
    <property type="entry name" value="HTH-TYPE TRANSCRIPTIONAL REGULATOR RUTR"/>
    <property type="match status" value="1"/>
</dbReference>
<dbReference type="PRINTS" id="PR00455">
    <property type="entry name" value="HTHTETR"/>
</dbReference>
<keyword evidence="1" id="KW-0805">Transcription regulation</keyword>
<name>A0A1Z4GND2_9CYAN</name>
<dbReference type="EMBL" id="AP018174">
    <property type="protein sequence ID" value="BAY18858.1"/>
    <property type="molecule type" value="Genomic_DNA"/>
</dbReference>
<dbReference type="InterPro" id="IPR001647">
    <property type="entry name" value="HTH_TetR"/>
</dbReference>
<keyword evidence="7" id="KW-1185">Reference proteome</keyword>
<dbReference type="InterPro" id="IPR023772">
    <property type="entry name" value="DNA-bd_HTH_TetR-type_CS"/>
</dbReference>
<dbReference type="Pfam" id="PF00440">
    <property type="entry name" value="TetR_N"/>
    <property type="match status" value="1"/>
</dbReference>
<dbReference type="PROSITE" id="PS01081">
    <property type="entry name" value="HTH_TETR_1"/>
    <property type="match status" value="1"/>
</dbReference>
<evidence type="ECO:0000259" key="5">
    <source>
        <dbReference type="PROSITE" id="PS50977"/>
    </source>
</evidence>
<protein>
    <submittedName>
        <fullName evidence="6">TetR family transcriptional regulator</fullName>
    </submittedName>
</protein>
<keyword evidence="2 4" id="KW-0238">DNA-binding</keyword>
<gene>
    <name evidence="6" type="ORF">NIES21_47120</name>
</gene>
<evidence type="ECO:0000313" key="7">
    <source>
        <dbReference type="Proteomes" id="UP000218287"/>
    </source>
</evidence>
<organism evidence="6 7">
    <name type="scientific">Anabaenopsis circularis NIES-21</name>
    <dbReference type="NCBI Taxonomy" id="1085406"/>
    <lineage>
        <taxon>Bacteria</taxon>
        <taxon>Bacillati</taxon>
        <taxon>Cyanobacteriota</taxon>
        <taxon>Cyanophyceae</taxon>
        <taxon>Nostocales</taxon>
        <taxon>Nodulariaceae</taxon>
        <taxon>Anabaenopsis</taxon>
    </lineage>
</organism>
<dbReference type="Proteomes" id="UP000218287">
    <property type="component" value="Chromosome"/>
</dbReference>
<feature type="DNA-binding region" description="H-T-H motif" evidence="4">
    <location>
        <begin position="28"/>
        <end position="47"/>
    </location>
</feature>
<dbReference type="GO" id="GO:0000976">
    <property type="term" value="F:transcription cis-regulatory region binding"/>
    <property type="evidence" value="ECO:0007669"/>
    <property type="project" value="TreeGrafter"/>
</dbReference>
<dbReference type="InterPro" id="IPR009057">
    <property type="entry name" value="Homeodomain-like_sf"/>
</dbReference>
<keyword evidence="3" id="KW-0804">Transcription</keyword>